<gene>
    <name evidence="2" type="ORF">B0I35DRAFT_215798</name>
</gene>
<proteinExistence type="predicted"/>
<dbReference type="EMBL" id="JAGPNK010000006">
    <property type="protein sequence ID" value="KAH7319626.1"/>
    <property type="molecule type" value="Genomic_DNA"/>
</dbReference>
<sequence length="294" mass="32887">MPSWFLRLVSLETVVQIKHVRDLTPPRCKSPCHLNTTPTFQPSNFQPPNPRTKQPVGQQNEHSLSDITVSALAAPSQHGQRRPVPAPTFCLPARALDNRSWWMIGARAHPFWKLRKRAGRRWSWTQDDLRPAGSGCGMQTWRSCNPSDLSLTTTIFCKEHQRTYAATWQSQQFSPPCLTQLQAFRKERADRHGRGPAAGRCFKHAQYPAKSTPTMPPDDHHDISRRGPLPASTFQIRTRPACFAFLSPHRRTAHGDGAASSLAGVAWTDIVFSTSAVLPTYTGLAHGDTLRLCL</sequence>
<evidence type="ECO:0000313" key="3">
    <source>
        <dbReference type="Proteomes" id="UP000813444"/>
    </source>
</evidence>
<keyword evidence="3" id="KW-1185">Reference proteome</keyword>
<feature type="compositionally biased region" description="Polar residues" evidence="1">
    <location>
        <begin position="33"/>
        <end position="44"/>
    </location>
</feature>
<name>A0A8K0WRK0_9HYPO</name>
<evidence type="ECO:0000256" key="1">
    <source>
        <dbReference type="SAM" id="MobiDB-lite"/>
    </source>
</evidence>
<feature type="compositionally biased region" description="Polar residues" evidence="1">
    <location>
        <begin position="51"/>
        <end position="62"/>
    </location>
</feature>
<organism evidence="2 3">
    <name type="scientific">Stachybotrys elegans</name>
    <dbReference type="NCBI Taxonomy" id="80388"/>
    <lineage>
        <taxon>Eukaryota</taxon>
        <taxon>Fungi</taxon>
        <taxon>Dikarya</taxon>
        <taxon>Ascomycota</taxon>
        <taxon>Pezizomycotina</taxon>
        <taxon>Sordariomycetes</taxon>
        <taxon>Hypocreomycetidae</taxon>
        <taxon>Hypocreales</taxon>
        <taxon>Stachybotryaceae</taxon>
        <taxon>Stachybotrys</taxon>
    </lineage>
</organism>
<comment type="caution">
    <text evidence="2">The sequence shown here is derived from an EMBL/GenBank/DDBJ whole genome shotgun (WGS) entry which is preliminary data.</text>
</comment>
<dbReference type="Proteomes" id="UP000813444">
    <property type="component" value="Unassembled WGS sequence"/>
</dbReference>
<dbReference type="AlphaFoldDB" id="A0A8K0WRK0"/>
<evidence type="ECO:0000313" key="2">
    <source>
        <dbReference type="EMBL" id="KAH7319626.1"/>
    </source>
</evidence>
<feature type="region of interest" description="Disordered" evidence="1">
    <location>
        <begin position="28"/>
        <end position="62"/>
    </location>
</feature>
<protein>
    <submittedName>
        <fullName evidence="2">Uncharacterized protein</fullName>
    </submittedName>
</protein>
<reference evidence="2" key="1">
    <citation type="journal article" date="2021" name="Nat. Commun.">
        <title>Genetic determinants of endophytism in the Arabidopsis root mycobiome.</title>
        <authorList>
            <person name="Mesny F."/>
            <person name="Miyauchi S."/>
            <person name="Thiergart T."/>
            <person name="Pickel B."/>
            <person name="Atanasova L."/>
            <person name="Karlsson M."/>
            <person name="Huettel B."/>
            <person name="Barry K.W."/>
            <person name="Haridas S."/>
            <person name="Chen C."/>
            <person name="Bauer D."/>
            <person name="Andreopoulos W."/>
            <person name="Pangilinan J."/>
            <person name="LaButti K."/>
            <person name="Riley R."/>
            <person name="Lipzen A."/>
            <person name="Clum A."/>
            <person name="Drula E."/>
            <person name="Henrissat B."/>
            <person name="Kohler A."/>
            <person name="Grigoriev I.V."/>
            <person name="Martin F.M."/>
            <person name="Hacquard S."/>
        </authorList>
    </citation>
    <scope>NUCLEOTIDE SEQUENCE</scope>
    <source>
        <strain evidence="2">MPI-CAGE-CH-0235</strain>
    </source>
</reference>
<accession>A0A8K0WRK0</accession>